<name>A0A516KFD4_9BACI</name>
<gene>
    <name evidence="1" type="ORF">FN924_07625</name>
</gene>
<keyword evidence="2" id="KW-1185">Reference proteome</keyword>
<dbReference type="RefSeq" id="WP_143893241.1">
    <property type="nucleotide sequence ID" value="NZ_CP041666.1"/>
</dbReference>
<dbReference type="EMBL" id="CP041666">
    <property type="protein sequence ID" value="QDP40046.1"/>
    <property type="molecule type" value="Genomic_DNA"/>
</dbReference>
<reference evidence="1 2" key="1">
    <citation type="submission" date="2019-07" db="EMBL/GenBank/DDBJ databases">
        <authorList>
            <person name="Li J."/>
        </authorList>
    </citation>
    <scope>NUCLEOTIDE SEQUENCE [LARGE SCALE GENOMIC DNA]</scope>
    <source>
        <strain evidence="1 2">TKL69</strain>
    </source>
</reference>
<sequence length="66" mass="7821">MKYVMEALRKREAEQKLPGIKLDIDYQLVTLHDAMIENNEQEKQKAIQNLKELRKQLIELSTPLEL</sequence>
<accession>A0A516KFD4</accession>
<protein>
    <submittedName>
        <fullName evidence="1">Uncharacterized protein</fullName>
    </submittedName>
</protein>
<organism evidence="1 2">
    <name type="scientific">Radiobacillus deserti</name>
    <dbReference type="NCBI Taxonomy" id="2594883"/>
    <lineage>
        <taxon>Bacteria</taxon>
        <taxon>Bacillati</taxon>
        <taxon>Bacillota</taxon>
        <taxon>Bacilli</taxon>
        <taxon>Bacillales</taxon>
        <taxon>Bacillaceae</taxon>
        <taxon>Radiobacillus</taxon>
    </lineage>
</organism>
<dbReference type="KEGG" id="aqt:FN924_07625"/>
<evidence type="ECO:0000313" key="1">
    <source>
        <dbReference type="EMBL" id="QDP40046.1"/>
    </source>
</evidence>
<evidence type="ECO:0000313" key="2">
    <source>
        <dbReference type="Proteomes" id="UP000315215"/>
    </source>
</evidence>
<dbReference type="Proteomes" id="UP000315215">
    <property type="component" value="Chromosome"/>
</dbReference>
<dbReference type="AlphaFoldDB" id="A0A516KFD4"/>
<proteinExistence type="predicted"/>
<dbReference type="OrthoDB" id="2828299at2"/>